<dbReference type="Pfam" id="PF13895">
    <property type="entry name" value="Ig_2"/>
    <property type="match status" value="2"/>
</dbReference>
<sequence length="354" mass="40358">MIGITAYLNCISSLNADQYYLMKEGIQNAIKEQHTPVFTITNLTERDSGLYTCRYRKNSELSEHSEPVYLYASDRYYPPTIIAEPKSIVQPGQNVTIICNTPYRNILFTLFKGDTVIEETEANPFIHVIHNASEEHAGQYSCRYKKLQLQSYFSSPLMIIIKALPRPLIILDDYMEGKLKINCKAPEKDKKMWFQLFNGSNDVVDEIKAVTESAVDFILPYPEGSYQRYYCMYRIRMGSNFADSLPSDELIIGTDSSRNPDFTLRNMIRLLLSAIVVLILIAIAVIHFQSIKRCHSIPTTPTAPRLKLAVESEYTQMMEMRTDNPLEKSLTSSPHTTVVSAMVQMADAQEEESL</sequence>
<proteinExistence type="predicted"/>
<dbReference type="InterPro" id="IPR003599">
    <property type="entry name" value="Ig_sub"/>
</dbReference>
<dbReference type="AlphaFoldDB" id="A0AAV6YXJ8"/>
<dbReference type="InterPro" id="IPR003598">
    <property type="entry name" value="Ig_sub2"/>
</dbReference>
<evidence type="ECO:0000256" key="1">
    <source>
        <dbReference type="ARBA" id="ARBA00022737"/>
    </source>
</evidence>
<feature type="domain" description="Immunoglobulin subtype 2" evidence="6">
    <location>
        <begin position="90"/>
        <end position="149"/>
    </location>
</feature>
<keyword evidence="1" id="KW-0677">Repeat</keyword>
<feature type="transmembrane region" description="Helical" evidence="5">
    <location>
        <begin position="267"/>
        <end position="288"/>
    </location>
</feature>
<accession>A0AAV6YXJ8</accession>
<organism evidence="8 9">
    <name type="scientific">Engystomops pustulosus</name>
    <name type="common">Tungara frog</name>
    <name type="synonym">Physalaemus pustulosus</name>
    <dbReference type="NCBI Taxonomy" id="76066"/>
    <lineage>
        <taxon>Eukaryota</taxon>
        <taxon>Metazoa</taxon>
        <taxon>Chordata</taxon>
        <taxon>Craniata</taxon>
        <taxon>Vertebrata</taxon>
        <taxon>Euteleostomi</taxon>
        <taxon>Amphibia</taxon>
        <taxon>Batrachia</taxon>
        <taxon>Anura</taxon>
        <taxon>Neobatrachia</taxon>
        <taxon>Hyloidea</taxon>
        <taxon>Leptodactylidae</taxon>
        <taxon>Leiuperinae</taxon>
        <taxon>Engystomops</taxon>
    </lineage>
</organism>
<keyword evidence="4" id="KW-0393">Immunoglobulin domain</keyword>
<dbReference type="EMBL" id="WNYA01007001">
    <property type="protein sequence ID" value="KAG8541636.1"/>
    <property type="molecule type" value="Genomic_DNA"/>
</dbReference>
<dbReference type="PANTHER" id="PTHR11738:SF186">
    <property type="entry name" value="OSTEOCLAST-ASSOCIATED IMMUNOGLOBULIN-LIKE RECEPTOR"/>
    <property type="match status" value="1"/>
</dbReference>
<keyword evidence="9" id="KW-1185">Reference proteome</keyword>
<evidence type="ECO:0000313" key="9">
    <source>
        <dbReference type="Proteomes" id="UP000824782"/>
    </source>
</evidence>
<evidence type="ECO:0000313" key="8">
    <source>
        <dbReference type="EMBL" id="KAG8541636.1"/>
    </source>
</evidence>
<evidence type="ECO:0000256" key="5">
    <source>
        <dbReference type="SAM" id="Phobius"/>
    </source>
</evidence>
<dbReference type="PANTHER" id="PTHR11738">
    <property type="entry name" value="MHC CLASS I NK CELL RECEPTOR"/>
    <property type="match status" value="1"/>
</dbReference>
<dbReference type="SUPFAM" id="SSF48726">
    <property type="entry name" value="Immunoglobulin"/>
    <property type="match status" value="2"/>
</dbReference>
<feature type="domain" description="Immunoglobulin" evidence="7">
    <location>
        <begin position="84"/>
        <end position="162"/>
    </location>
</feature>
<dbReference type="InterPro" id="IPR050412">
    <property type="entry name" value="Ig-like_Receptors_ImmuneReg"/>
</dbReference>
<protein>
    <submittedName>
        <fullName evidence="8">Uncharacterized protein</fullName>
    </submittedName>
</protein>
<comment type="caution">
    <text evidence="8">The sequence shown here is derived from an EMBL/GenBank/DDBJ whole genome shotgun (WGS) entry which is preliminary data.</text>
</comment>
<dbReference type="SMART" id="SM00409">
    <property type="entry name" value="IG"/>
    <property type="match status" value="2"/>
</dbReference>
<keyword evidence="5" id="KW-0812">Transmembrane</keyword>
<dbReference type="FunFam" id="2.60.40.10:FF:000033">
    <property type="entry name" value="Killer cell immunoglobulin-like receptor"/>
    <property type="match status" value="1"/>
</dbReference>
<dbReference type="GO" id="GO:0002764">
    <property type="term" value="P:immune response-regulating signaling pathway"/>
    <property type="evidence" value="ECO:0007669"/>
    <property type="project" value="TreeGrafter"/>
</dbReference>
<keyword evidence="2" id="KW-1015">Disulfide bond</keyword>
<feature type="domain" description="Immunoglobulin subtype 2" evidence="6">
    <location>
        <begin position="1"/>
        <end position="60"/>
    </location>
</feature>
<name>A0AAV6YXJ8_ENGPU</name>
<keyword evidence="5" id="KW-0472">Membrane</keyword>
<keyword evidence="3" id="KW-0325">Glycoprotein</keyword>
<keyword evidence="5" id="KW-1133">Transmembrane helix</keyword>
<evidence type="ECO:0000259" key="6">
    <source>
        <dbReference type="SMART" id="SM00408"/>
    </source>
</evidence>
<reference evidence="8" key="1">
    <citation type="thesis" date="2020" institute="ProQuest LLC" country="789 East Eisenhower Parkway, Ann Arbor, MI, USA">
        <title>Comparative Genomics and Chromosome Evolution.</title>
        <authorList>
            <person name="Mudd A.B."/>
        </authorList>
    </citation>
    <scope>NUCLEOTIDE SEQUENCE</scope>
    <source>
        <strain evidence="8">237g6f4</strain>
        <tissue evidence="8">Blood</tissue>
    </source>
</reference>
<dbReference type="Gene3D" id="2.60.40.10">
    <property type="entry name" value="Immunoglobulins"/>
    <property type="match status" value="2"/>
</dbReference>
<gene>
    <name evidence="8" type="ORF">GDO81_028577</name>
</gene>
<dbReference type="SMART" id="SM00408">
    <property type="entry name" value="IGc2"/>
    <property type="match status" value="2"/>
</dbReference>
<dbReference type="InterPro" id="IPR013783">
    <property type="entry name" value="Ig-like_fold"/>
</dbReference>
<evidence type="ECO:0000256" key="2">
    <source>
        <dbReference type="ARBA" id="ARBA00023157"/>
    </source>
</evidence>
<dbReference type="Proteomes" id="UP000824782">
    <property type="component" value="Unassembled WGS sequence"/>
</dbReference>
<feature type="domain" description="Immunoglobulin" evidence="7">
    <location>
        <begin position="1"/>
        <end position="73"/>
    </location>
</feature>
<evidence type="ECO:0000259" key="7">
    <source>
        <dbReference type="SMART" id="SM00409"/>
    </source>
</evidence>
<dbReference type="InterPro" id="IPR036179">
    <property type="entry name" value="Ig-like_dom_sf"/>
</dbReference>
<evidence type="ECO:0000256" key="4">
    <source>
        <dbReference type="ARBA" id="ARBA00023319"/>
    </source>
</evidence>
<evidence type="ECO:0000256" key="3">
    <source>
        <dbReference type="ARBA" id="ARBA00023180"/>
    </source>
</evidence>